<organism evidence="2 3">
    <name type="scientific">Actinoallomurus oryzae</name>
    <dbReference type="NCBI Taxonomy" id="502180"/>
    <lineage>
        <taxon>Bacteria</taxon>
        <taxon>Bacillati</taxon>
        <taxon>Actinomycetota</taxon>
        <taxon>Actinomycetes</taxon>
        <taxon>Streptosporangiales</taxon>
        <taxon>Thermomonosporaceae</taxon>
        <taxon>Actinoallomurus</taxon>
    </lineage>
</organism>
<proteinExistence type="predicted"/>
<reference evidence="3" key="1">
    <citation type="journal article" date="2019" name="Int. J. Syst. Evol. Microbiol.">
        <title>The Global Catalogue of Microorganisms (GCM) 10K type strain sequencing project: providing services to taxonomists for standard genome sequencing and annotation.</title>
        <authorList>
            <consortium name="The Broad Institute Genomics Platform"/>
            <consortium name="The Broad Institute Genome Sequencing Center for Infectious Disease"/>
            <person name="Wu L."/>
            <person name="Ma J."/>
        </authorList>
    </citation>
    <scope>NUCLEOTIDE SEQUENCE [LARGE SCALE GENOMIC DNA]</scope>
    <source>
        <strain evidence="3">JCM 17933</strain>
    </source>
</reference>
<dbReference type="Gene3D" id="2.40.260.10">
    <property type="entry name" value="Sortase"/>
    <property type="match status" value="1"/>
</dbReference>
<dbReference type="CDD" id="cd05829">
    <property type="entry name" value="Sortase_F"/>
    <property type="match status" value="1"/>
</dbReference>
<dbReference type="EMBL" id="BAABHF010000045">
    <property type="protein sequence ID" value="GAA4510247.1"/>
    <property type="molecule type" value="Genomic_DNA"/>
</dbReference>
<evidence type="ECO:0000256" key="1">
    <source>
        <dbReference type="SAM" id="MobiDB-lite"/>
    </source>
</evidence>
<evidence type="ECO:0000313" key="3">
    <source>
        <dbReference type="Proteomes" id="UP001500503"/>
    </source>
</evidence>
<dbReference type="Proteomes" id="UP001500503">
    <property type="component" value="Unassembled WGS sequence"/>
</dbReference>
<protein>
    <recommendedName>
        <fullName evidence="4">HIRAN domain-containing protein</fullName>
    </recommendedName>
</protein>
<gene>
    <name evidence="2" type="ORF">GCM10023191_072610</name>
</gene>
<name>A0ABP8QSG4_9ACTN</name>
<dbReference type="InterPro" id="IPR042001">
    <property type="entry name" value="Sortase_F"/>
</dbReference>
<feature type="region of interest" description="Disordered" evidence="1">
    <location>
        <begin position="75"/>
        <end position="105"/>
    </location>
</feature>
<feature type="compositionally biased region" description="Basic and acidic residues" evidence="1">
    <location>
        <begin position="196"/>
        <end position="205"/>
    </location>
</feature>
<comment type="caution">
    <text evidence="2">The sequence shown here is derived from an EMBL/GenBank/DDBJ whole genome shotgun (WGS) entry which is preliminary data.</text>
</comment>
<evidence type="ECO:0000313" key="2">
    <source>
        <dbReference type="EMBL" id="GAA4510247.1"/>
    </source>
</evidence>
<keyword evidence="3" id="KW-1185">Reference proteome</keyword>
<feature type="compositionally biased region" description="Low complexity" evidence="1">
    <location>
        <begin position="82"/>
        <end position="92"/>
    </location>
</feature>
<dbReference type="InterPro" id="IPR023365">
    <property type="entry name" value="Sortase_dom-sf"/>
</dbReference>
<evidence type="ECO:0008006" key="4">
    <source>
        <dbReference type="Google" id="ProtNLM"/>
    </source>
</evidence>
<sequence length="220" mass="23970">MIWYSADGLGYHPYVSNGNAVAAVLLTAAILTGMHEARGGSARRHVPHRHWSSSAHWSSPERVELGNATIPVHAVRRHTSHTSHTSSTSPSSVRPEGKSAVVHQAGAEESPEIIIGYVDPEHGPAAFHRLTKVAEGDRVKVVRRDHSVAWFKVDSVRRLERVPSGDRRSADAVRHAIAREHSATGRPELRLISVRRGADPPRGDTPRNVVVSAHLDRPSG</sequence>
<accession>A0ABP8QSG4</accession>
<feature type="region of interest" description="Disordered" evidence="1">
    <location>
        <begin position="194"/>
        <end position="220"/>
    </location>
</feature>